<evidence type="ECO:0000256" key="1">
    <source>
        <dbReference type="SAM" id="Phobius"/>
    </source>
</evidence>
<feature type="transmembrane region" description="Helical" evidence="1">
    <location>
        <begin position="178"/>
        <end position="195"/>
    </location>
</feature>
<dbReference type="Proteomes" id="UP001595897">
    <property type="component" value="Unassembled WGS sequence"/>
</dbReference>
<feature type="transmembrane region" description="Helical" evidence="1">
    <location>
        <begin position="35"/>
        <end position="57"/>
    </location>
</feature>
<comment type="caution">
    <text evidence="2">The sequence shown here is derived from an EMBL/GenBank/DDBJ whole genome shotgun (WGS) entry which is preliminary data.</text>
</comment>
<evidence type="ECO:0000313" key="3">
    <source>
        <dbReference type="Proteomes" id="UP001595897"/>
    </source>
</evidence>
<feature type="transmembrane region" description="Helical" evidence="1">
    <location>
        <begin position="321"/>
        <end position="344"/>
    </location>
</feature>
<dbReference type="RefSeq" id="WP_382405162.1">
    <property type="nucleotide sequence ID" value="NZ_JBHSGU010000001.1"/>
</dbReference>
<sequence>MLIKRKDGDVQPGIKWGPFVMRIPLIHLRFSLTNLLQGLAVAGATGLALVPYFIALLGLSFEEAVVMAMFHSMLISFSWMFFGDPYAPGWLTPAIPFVVAFITAPAYLGDHTAQFQAMTALSLNFAFVLIFLGVTGLGAKLVKVVPNVFKGGIILGAAVAAFLRVTKDGDAANVFQSAPIAGTLGVVVCLVFAFSKPLQALAVNNKTLAKILGLGLLPGFIIAGTVGYFTGEFTYNIRWEILDVGAAATSLWAKASPFAIGWPPIDVFVASFPLALITYILFFGDVVTGNEMIEQAQKARSDEKLELNGSRAHMATGIRNVLMGIIAPFFTTQGVLWTGIQVILLKRWTAGRDKVDSIFDSIGSFYAFGLPILFILLPLVTLLQPLLPVALAVTLILTAFACATLALSLVSDATERGAMVITAMAFSVFEPWLGLLIGLITIAALCGTKVFMPSDSHKSGPESDESKP</sequence>
<proteinExistence type="predicted"/>
<feature type="transmembrane region" description="Helical" evidence="1">
    <location>
        <begin position="268"/>
        <end position="288"/>
    </location>
</feature>
<accession>A0ABV9LPZ8</accession>
<keyword evidence="1" id="KW-1133">Transmembrane helix</keyword>
<keyword evidence="1" id="KW-0472">Membrane</keyword>
<feature type="transmembrane region" description="Helical" evidence="1">
    <location>
        <begin position="88"/>
        <end position="108"/>
    </location>
</feature>
<dbReference type="EMBL" id="JBHSGU010000001">
    <property type="protein sequence ID" value="MFC4698571.1"/>
    <property type="molecule type" value="Genomic_DNA"/>
</dbReference>
<feature type="transmembrane region" description="Helical" evidence="1">
    <location>
        <begin position="120"/>
        <end position="142"/>
    </location>
</feature>
<keyword evidence="3" id="KW-1185">Reference proteome</keyword>
<feature type="transmembrane region" description="Helical" evidence="1">
    <location>
        <begin position="364"/>
        <end position="383"/>
    </location>
</feature>
<protein>
    <submittedName>
        <fullName evidence="2">Xanthine permease</fullName>
    </submittedName>
</protein>
<evidence type="ECO:0000313" key="2">
    <source>
        <dbReference type="EMBL" id="MFC4698571.1"/>
    </source>
</evidence>
<name>A0ABV9LPZ8_9ALTE</name>
<organism evidence="2 3">
    <name type="scientific">Glaciecola siphonariae</name>
    <dbReference type="NCBI Taxonomy" id="521012"/>
    <lineage>
        <taxon>Bacteria</taxon>
        <taxon>Pseudomonadati</taxon>
        <taxon>Pseudomonadota</taxon>
        <taxon>Gammaproteobacteria</taxon>
        <taxon>Alteromonadales</taxon>
        <taxon>Alteromonadaceae</taxon>
        <taxon>Glaciecola</taxon>
    </lineage>
</organism>
<reference evidence="3" key="1">
    <citation type="journal article" date="2019" name="Int. J. Syst. Evol. Microbiol.">
        <title>The Global Catalogue of Microorganisms (GCM) 10K type strain sequencing project: providing services to taxonomists for standard genome sequencing and annotation.</title>
        <authorList>
            <consortium name="The Broad Institute Genomics Platform"/>
            <consortium name="The Broad Institute Genome Sequencing Center for Infectious Disease"/>
            <person name="Wu L."/>
            <person name="Ma J."/>
        </authorList>
    </citation>
    <scope>NUCLEOTIDE SEQUENCE [LARGE SCALE GENOMIC DNA]</scope>
    <source>
        <strain evidence="3">KACC 12507</strain>
    </source>
</reference>
<feature type="transmembrane region" description="Helical" evidence="1">
    <location>
        <begin position="390"/>
        <end position="411"/>
    </location>
</feature>
<feature type="transmembrane region" description="Helical" evidence="1">
    <location>
        <begin position="207"/>
        <end position="229"/>
    </location>
</feature>
<feature type="transmembrane region" description="Helical" evidence="1">
    <location>
        <begin position="431"/>
        <end position="452"/>
    </location>
</feature>
<gene>
    <name evidence="2" type="ORF">ACFO4O_00160</name>
</gene>
<keyword evidence="1" id="KW-0812">Transmembrane</keyword>